<dbReference type="OMA" id="DENTKVW"/>
<protein>
    <submittedName>
        <fullName evidence="2">DnaJ subfamily C member 13</fullName>
    </submittedName>
</protein>
<dbReference type="PANTHER" id="PTHR36983">
    <property type="entry name" value="DNAJ HOMOLOG SUBFAMILY C MEMBER 13"/>
    <property type="match status" value="1"/>
</dbReference>
<dbReference type="Pfam" id="PF14237">
    <property type="entry name" value="GYF_2"/>
    <property type="match status" value="1"/>
</dbReference>
<dbReference type="AlphaFoldDB" id="A0A0C2J541"/>
<dbReference type="GO" id="GO:0007032">
    <property type="term" value="P:endosome organization"/>
    <property type="evidence" value="ECO:0007669"/>
    <property type="project" value="InterPro"/>
</dbReference>
<gene>
    <name evidence="2" type="ORF">RF11_02895</name>
</gene>
<dbReference type="InterPro" id="IPR044978">
    <property type="entry name" value="GRV2/DNAJC13"/>
</dbReference>
<organism evidence="2 3">
    <name type="scientific">Thelohanellus kitauei</name>
    <name type="common">Myxosporean</name>
    <dbReference type="NCBI Taxonomy" id="669202"/>
    <lineage>
        <taxon>Eukaryota</taxon>
        <taxon>Metazoa</taxon>
        <taxon>Cnidaria</taxon>
        <taxon>Myxozoa</taxon>
        <taxon>Myxosporea</taxon>
        <taxon>Bivalvulida</taxon>
        <taxon>Platysporina</taxon>
        <taxon>Myxobolidae</taxon>
        <taxon>Thelohanellus</taxon>
    </lineage>
</organism>
<proteinExistence type="predicted"/>
<dbReference type="PANTHER" id="PTHR36983:SF2">
    <property type="entry name" value="DNAJ HOMOLOG SUBFAMILY C MEMBER 13"/>
    <property type="match status" value="1"/>
</dbReference>
<feature type="domain" description="GYF" evidence="1">
    <location>
        <begin position="99"/>
        <end position="148"/>
    </location>
</feature>
<dbReference type="Proteomes" id="UP000031668">
    <property type="component" value="Unassembled WGS sequence"/>
</dbReference>
<comment type="caution">
    <text evidence="2">The sequence shown here is derived from an EMBL/GenBank/DDBJ whole genome shotgun (WGS) entry which is preliminary data.</text>
</comment>
<evidence type="ECO:0000313" key="3">
    <source>
        <dbReference type="Proteomes" id="UP000031668"/>
    </source>
</evidence>
<dbReference type="GO" id="GO:0006898">
    <property type="term" value="P:receptor-mediated endocytosis"/>
    <property type="evidence" value="ECO:0007669"/>
    <property type="project" value="TreeGrafter"/>
</dbReference>
<dbReference type="GO" id="GO:0010008">
    <property type="term" value="C:endosome membrane"/>
    <property type="evidence" value="ECO:0007669"/>
    <property type="project" value="TreeGrafter"/>
</dbReference>
<dbReference type="InterPro" id="IPR025640">
    <property type="entry name" value="GYF_2"/>
</dbReference>
<evidence type="ECO:0000259" key="1">
    <source>
        <dbReference type="Pfam" id="PF14237"/>
    </source>
</evidence>
<reference evidence="2 3" key="1">
    <citation type="journal article" date="2014" name="Genome Biol. Evol.">
        <title>The genome of the myxosporean Thelohanellus kitauei shows adaptations to nutrient acquisition within its fish host.</title>
        <authorList>
            <person name="Yang Y."/>
            <person name="Xiong J."/>
            <person name="Zhou Z."/>
            <person name="Huo F."/>
            <person name="Miao W."/>
            <person name="Ran C."/>
            <person name="Liu Y."/>
            <person name="Zhang J."/>
            <person name="Feng J."/>
            <person name="Wang M."/>
            <person name="Wang M."/>
            <person name="Wang L."/>
            <person name="Yao B."/>
        </authorList>
    </citation>
    <scope>NUCLEOTIDE SEQUENCE [LARGE SCALE GENOMIC DNA]</scope>
    <source>
        <strain evidence="2">Wuqing</strain>
    </source>
</reference>
<evidence type="ECO:0000313" key="2">
    <source>
        <dbReference type="EMBL" id="KII64223.1"/>
    </source>
</evidence>
<name>A0A0C2J541_THEKT</name>
<dbReference type="EMBL" id="JWZT01004386">
    <property type="protein sequence ID" value="KII64223.1"/>
    <property type="molecule type" value="Genomic_DNA"/>
</dbReference>
<accession>A0A0C2J541</accession>
<dbReference type="GO" id="GO:2000641">
    <property type="term" value="P:regulation of early endosome to late endosome transport"/>
    <property type="evidence" value="ECO:0007669"/>
    <property type="project" value="InterPro"/>
</dbReference>
<sequence length="183" mass="21174">MTFVYSKYFNEIGPFPDIAYVCYLLQNVKTSFERDLLILLLRELVLNKENARKFISLRILEDLVDMSILSHLHTSRAPVPLQTLMIEGLTTPQTSTPVWYLNVGGKSSEPLSFQQLKEKYDEREIDENTKVWAQGMEGWKQLKDISQLKWTILHSVGGIFNQTDLAIKILDIVTRTCVFFPNM</sequence>
<dbReference type="OrthoDB" id="69656at2759"/>
<keyword evidence="3" id="KW-1185">Reference proteome</keyword>